<dbReference type="RefSeq" id="WP_089408287.1">
    <property type="nucleotide sequence ID" value="NZ_FZOU01000003.1"/>
</dbReference>
<keyword evidence="3" id="KW-1185">Reference proteome</keyword>
<feature type="signal peptide" evidence="1">
    <location>
        <begin position="1"/>
        <end position="22"/>
    </location>
</feature>
<reference evidence="2 3" key="1">
    <citation type="submission" date="2017-06" db="EMBL/GenBank/DDBJ databases">
        <authorList>
            <person name="Kim H.J."/>
            <person name="Triplett B.A."/>
        </authorList>
    </citation>
    <scope>NUCLEOTIDE SEQUENCE [LARGE SCALE GENOMIC DNA]</scope>
    <source>
        <strain evidence="2 3">DSM 18704</strain>
    </source>
</reference>
<evidence type="ECO:0000313" key="3">
    <source>
        <dbReference type="Proteomes" id="UP000198356"/>
    </source>
</evidence>
<evidence type="ECO:0000256" key="1">
    <source>
        <dbReference type="SAM" id="SignalP"/>
    </source>
</evidence>
<protein>
    <recommendedName>
        <fullName evidence="4">Outer membrane protein beta-barrel domain-containing protein</fullName>
    </recommendedName>
</protein>
<dbReference type="OrthoDB" id="117386at2"/>
<dbReference type="Proteomes" id="UP000198356">
    <property type="component" value="Unassembled WGS sequence"/>
</dbReference>
<evidence type="ECO:0000313" key="2">
    <source>
        <dbReference type="EMBL" id="SNS94259.1"/>
    </source>
</evidence>
<keyword evidence="1" id="KW-0732">Signal</keyword>
<dbReference type="EMBL" id="FZOU01000003">
    <property type="protein sequence ID" value="SNS94259.1"/>
    <property type="molecule type" value="Genomic_DNA"/>
</dbReference>
<dbReference type="AlphaFoldDB" id="A0A239IL45"/>
<name>A0A239IL45_9BACT</name>
<sequence length="171" mass="18690">MNRKSVLLLLLAVAATARTAHAQIAAGISITGQNLSQYYTPGASEWIYGPTISLQDEHGHILKLGGDLRASFLRRDGVGVNSFAVGPRASFKLPVVPIRPYAEVLIGVIGVRSTNTGPFTTHVEYQYVFGVDHAVLPHVDWRVLEYSHGGVINSSEDKRDQLSTGLIFRFF</sequence>
<proteinExistence type="predicted"/>
<feature type="chain" id="PRO_5012444285" description="Outer membrane protein beta-barrel domain-containing protein" evidence="1">
    <location>
        <begin position="23"/>
        <end position="171"/>
    </location>
</feature>
<gene>
    <name evidence="2" type="ORF">SAMN05421770_103164</name>
</gene>
<accession>A0A239IL45</accession>
<evidence type="ECO:0008006" key="4">
    <source>
        <dbReference type="Google" id="ProtNLM"/>
    </source>
</evidence>
<organism evidence="2 3">
    <name type="scientific">Granulicella rosea</name>
    <dbReference type="NCBI Taxonomy" id="474952"/>
    <lineage>
        <taxon>Bacteria</taxon>
        <taxon>Pseudomonadati</taxon>
        <taxon>Acidobacteriota</taxon>
        <taxon>Terriglobia</taxon>
        <taxon>Terriglobales</taxon>
        <taxon>Acidobacteriaceae</taxon>
        <taxon>Granulicella</taxon>
    </lineage>
</organism>